<dbReference type="Proteomes" id="UP000317998">
    <property type="component" value="Unassembled WGS sequence"/>
</dbReference>
<dbReference type="AlphaFoldDB" id="A0A542YGH6"/>
<comment type="caution">
    <text evidence="1">The sequence shown here is derived from an EMBL/GenBank/DDBJ whole genome shotgun (WGS) entry which is preliminary data.</text>
</comment>
<dbReference type="InterPro" id="IPR045773">
    <property type="entry name" value="DUF6226"/>
</dbReference>
<keyword evidence="2" id="KW-1185">Reference proteome</keyword>
<dbReference type="OrthoDB" id="3290597at2"/>
<accession>A0A542YGH6</accession>
<dbReference type="RefSeq" id="WP_141879365.1">
    <property type="nucleotide sequence ID" value="NZ_VFOM01000001.1"/>
</dbReference>
<evidence type="ECO:0000313" key="1">
    <source>
        <dbReference type="EMBL" id="TQL47074.1"/>
    </source>
</evidence>
<gene>
    <name evidence="1" type="ORF">FB562_0120</name>
</gene>
<dbReference type="Pfam" id="PF19736">
    <property type="entry name" value="DUF6226"/>
    <property type="match status" value="1"/>
</dbReference>
<evidence type="ECO:0000313" key="2">
    <source>
        <dbReference type="Proteomes" id="UP000317998"/>
    </source>
</evidence>
<sequence length="221" mass="23810">MNPYRRPHIETRQFSDAAGQVIEYGNRWGADSPPDDSCSVTSNLERYLPLHTVAAALIEHLTAAYDVSVDDDLANGADILHERDDIIRAVRIVPRDPAAAPLTFVFTSFPSVIVHAGTLVDFLFPFCGCDACDTPWEYEVDELEWRVLAVVAGGLSERHSGREFGHTLEAVDGGARSGGESLIEQVAPERLAAAASVIDSVPDGWASWPPSPSPLQGDASA</sequence>
<reference evidence="1 2" key="1">
    <citation type="submission" date="2019-06" db="EMBL/GenBank/DDBJ databases">
        <title>Sequencing the genomes of 1000 actinobacteria strains.</title>
        <authorList>
            <person name="Klenk H.-P."/>
        </authorList>
    </citation>
    <scope>NUCLEOTIDE SEQUENCE [LARGE SCALE GENOMIC DNA]</scope>
    <source>
        <strain evidence="1 2">DSM 26477</strain>
    </source>
</reference>
<name>A0A542YGH6_9MICO</name>
<proteinExistence type="predicted"/>
<protein>
    <submittedName>
        <fullName evidence="1">Uncharacterized protein</fullName>
    </submittedName>
</protein>
<dbReference type="EMBL" id="VFOM01000001">
    <property type="protein sequence ID" value="TQL47074.1"/>
    <property type="molecule type" value="Genomic_DNA"/>
</dbReference>
<organism evidence="1 2">
    <name type="scientific">Homoserinimonas aerilata</name>
    <dbReference type="NCBI Taxonomy" id="1162970"/>
    <lineage>
        <taxon>Bacteria</taxon>
        <taxon>Bacillati</taxon>
        <taxon>Actinomycetota</taxon>
        <taxon>Actinomycetes</taxon>
        <taxon>Micrococcales</taxon>
        <taxon>Microbacteriaceae</taxon>
        <taxon>Homoserinimonas</taxon>
    </lineage>
</organism>